<comment type="similarity">
    <text evidence="2">Belongs to the KHG/KDPG aldolase family.</text>
</comment>
<organism evidence="6">
    <name type="scientific">Nakamurella sp. A5-74</name>
    <dbReference type="NCBI Taxonomy" id="3158264"/>
    <lineage>
        <taxon>Bacteria</taxon>
        <taxon>Bacillati</taxon>
        <taxon>Actinomycetota</taxon>
        <taxon>Actinomycetes</taxon>
        <taxon>Nakamurellales</taxon>
        <taxon>Nakamurellaceae</taxon>
        <taxon>Nakamurella</taxon>
    </lineage>
</organism>
<dbReference type="CDD" id="cd00452">
    <property type="entry name" value="KDPG_aldolase"/>
    <property type="match status" value="1"/>
</dbReference>
<dbReference type="NCBIfam" id="TIGR01182">
    <property type="entry name" value="eda"/>
    <property type="match status" value="1"/>
</dbReference>
<evidence type="ECO:0000313" key="6">
    <source>
        <dbReference type="EMBL" id="XCG62921.1"/>
    </source>
</evidence>
<dbReference type="AlphaFoldDB" id="A0AAU8DMC6"/>
<gene>
    <name evidence="6" type="ORF">ABLG96_17125</name>
</gene>
<dbReference type="GO" id="GO:0016829">
    <property type="term" value="F:lyase activity"/>
    <property type="evidence" value="ECO:0007669"/>
    <property type="project" value="UniProtKB-KW"/>
</dbReference>
<comment type="pathway">
    <text evidence="1">Carbohydrate acid metabolism.</text>
</comment>
<evidence type="ECO:0000256" key="3">
    <source>
        <dbReference type="ARBA" id="ARBA00011233"/>
    </source>
</evidence>
<protein>
    <submittedName>
        <fullName evidence="6">Bifunctional 4-hydroxy-2-oxoglutarate aldolase/2-dehydro-3-deoxy-phosphogluconate aldolase</fullName>
    </submittedName>
</protein>
<evidence type="ECO:0000256" key="1">
    <source>
        <dbReference type="ARBA" id="ARBA00004761"/>
    </source>
</evidence>
<dbReference type="EMBL" id="CP159218">
    <property type="protein sequence ID" value="XCG62921.1"/>
    <property type="molecule type" value="Genomic_DNA"/>
</dbReference>
<accession>A0AAU8DMC6</accession>
<keyword evidence="4" id="KW-0456">Lyase</keyword>
<dbReference type="PANTHER" id="PTHR30246">
    <property type="entry name" value="2-KETO-3-DEOXY-6-PHOSPHOGLUCONATE ALDOLASE"/>
    <property type="match status" value="1"/>
</dbReference>
<keyword evidence="5" id="KW-0119">Carbohydrate metabolism</keyword>
<reference evidence="6" key="1">
    <citation type="submission" date="2024-05" db="EMBL/GenBank/DDBJ databases">
        <authorList>
            <person name="Cai S.Y."/>
            <person name="Jin L.M."/>
            <person name="Li H.R."/>
        </authorList>
    </citation>
    <scope>NUCLEOTIDE SEQUENCE</scope>
    <source>
        <strain evidence="6">A5-74</strain>
    </source>
</reference>
<evidence type="ECO:0000256" key="2">
    <source>
        <dbReference type="ARBA" id="ARBA00006906"/>
    </source>
</evidence>
<evidence type="ECO:0000256" key="5">
    <source>
        <dbReference type="ARBA" id="ARBA00023277"/>
    </source>
</evidence>
<name>A0AAU8DMC6_9ACTN</name>
<comment type="subunit">
    <text evidence="3">Homotrimer.</text>
</comment>
<evidence type="ECO:0000256" key="4">
    <source>
        <dbReference type="ARBA" id="ARBA00023239"/>
    </source>
</evidence>
<dbReference type="PANTHER" id="PTHR30246:SF1">
    <property type="entry name" value="2-DEHYDRO-3-DEOXY-6-PHOSPHOGALACTONATE ALDOLASE-RELATED"/>
    <property type="match status" value="1"/>
</dbReference>
<sequence length="205" mass="20920">MYGWQMMERAVAQRVIGIVRTPDLESAVAATTTLINAGLQSVEITLTNPAALQAISEIRRRFPDAVVGVGSVLDSDSAVAAIRAGAQYLVSPTVSPATIAAANRYGIPAVIGTNTPTEMLAALEAGASAVKLFPASSSSPKWVSDVRAALPQLPIIPTGGVTPETAADWIAAGAVAVGLGSALTRGTPEESASRVADLLRTLAAF</sequence>
<dbReference type="Pfam" id="PF01081">
    <property type="entry name" value="Aldolase"/>
    <property type="match status" value="1"/>
</dbReference>
<proteinExistence type="inferred from homology"/>
<dbReference type="RefSeq" id="WP_353648536.1">
    <property type="nucleotide sequence ID" value="NZ_CP159218.1"/>
</dbReference>
<dbReference type="InterPro" id="IPR013785">
    <property type="entry name" value="Aldolase_TIM"/>
</dbReference>
<dbReference type="Gene3D" id="3.20.20.70">
    <property type="entry name" value="Aldolase class I"/>
    <property type="match status" value="1"/>
</dbReference>
<dbReference type="SUPFAM" id="SSF51569">
    <property type="entry name" value="Aldolase"/>
    <property type="match status" value="1"/>
</dbReference>
<dbReference type="InterPro" id="IPR000887">
    <property type="entry name" value="Aldlse_KDPG_KHG"/>
</dbReference>